<proteinExistence type="predicted"/>
<accession>A0A7I8KCM8</accession>
<feature type="region of interest" description="Disordered" evidence="1">
    <location>
        <begin position="78"/>
        <end position="108"/>
    </location>
</feature>
<organism evidence="2 3">
    <name type="scientific">Spirodela intermedia</name>
    <name type="common">Intermediate duckweed</name>
    <dbReference type="NCBI Taxonomy" id="51605"/>
    <lineage>
        <taxon>Eukaryota</taxon>
        <taxon>Viridiplantae</taxon>
        <taxon>Streptophyta</taxon>
        <taxon>Embryophyta</taxon>
        <taxon>Tracheophyta</taxon>
        <taxon>Spermatophyta</taxon>
        <taxon>Magnoliopsida</taxon>
        <taxon>Liliopsida</taxon>
        <taxon>Araceae</taxon>
        <taxon>Lemnoideae</taxon>
        <taxon>Spirodela</taxon>
    </lineage>
</organism>
<feature type="compositionally biased region" description="Low complexity" evidence="1">
    <location>
        <begin position="89"/>
        <end position="99"/>
    </location>
</feature>
<gene>
    <name evidence="2" type="ORF">SI8410_04006208</name>
</gene>
<reference evidence="2" key="1">
    <citation type="submission" date="2020-02" db="EMBL/GenBank/DDBJ databases">
        <authorList>
            <person name="Scholz U."/>
            <person name="Mascher M."/>
            <person name="Fiebig A."/>
        </authorList>
    </citation>
    <scope>NUCLEOTIDE SEQUENCE</scope>
</reference>
<evidence type="ECO:0000313" key="3">
    <source>
        <dbReference type="Proteomes" id="UP000663760"/>
    </source>
</evidence>
<evidence type="ECO:0000256" key="1">
    <source>
        <dbReference type="SAM" id="MobiDB-lite"/>
    </source>
</evidence>
<keyword evidence="3" id="KW-1185">Reference proteome</keyword>
<dbReference type="Proteomes" id="UP000663760">
    <property type="component" value="Chromosome 4"/>
</dbReference>
<dbReference type="EMBL" id="LR746267">
    <property type="protein sequence ID" value="CAA7395547.1"/>
    <property type="molecule type" value="Genomic_DNA"/>
</dbReference>
<name>A0A7I8KCM8_SPIIN</name>
<dbReference type="AlphaFoldDB" id="A0A7I8KCM8"/>
<sequence length="108" mass="10985">MPKSPRWASMSASRSTLLGLRSQCTTAGEHPCQLSRLPLGISGRTMALKSRLEQGGADRGRDLAGEVVAGEAEIFQHLQPSDGVGDGAGEQVAGEVGEPADGGGDPSG</sequence>
<evidence type="ECO:0000313" key="2">
    <source>
        <dbReference type="EMBL" id="CAA7395547.1"/>
    </source>
</evidence>
<protein>
    <submittedName>
        <fullName evidence="2">Uncharacterized protein</fullName>
    </submittedName>
</protein>